<dbReference type="CDD" id="cd11386">
    <property type="entry name" value="MCP_signal"/>
    <property type="match status" value="1"/>
</dbReference>
<dbReference type="SMART" id="SM00304">
    <property type="entry name" value="HAMP"/>
    <property type="match status" value="2"/>
</dbReference>
<dbReference type="PROSITE" id="PS50111">
    <property type="entry name" value="CHEMOTAXIS_TRANSDUC_2"/>
    <property type="match status" value="1"/>
</dbReference>
<evidence type="ECO:0000259" key="11">
    <source>
        <dbReference type="PROSITE" id="PS50885"/>
    </source>
</evidence>
<evidence type="ECO:0000256" key="8">
    <source>
        <dbReference type="PROSITE-ProRule" id="PRU00284"/>
    </source>
</evidence>
<feature type="transmembrane region" description="Helical" evidence="9">
    <location>
        <begin position="190"/>
        <end position="212"/>
    </location>
</feature>
<protein>
    <submittedName>
        <fullName evidence="12">Methyl-accepting chemotaxis protein</fullName>
    </submittedName>
</protein>
<dbReference type="PRINTS" id="PR00260">
    <property type="entry name" value="CHEMTRNSDUCR"/>
</dbReference>
<dbReference type="SMART" id="SM01049">
    <property type="entry name" value="Cache_2"/>
    <property type="match status" value="1"/>
</dbReference>
<dbReference type="CDD" id="cd06225">
    <property type="entry name" value="HAMP"/>
    <property type="match status" value="1"/>
</dbReference>
<evidence type="ECO:0000256" key="1">
    <source>
        <dbReference type="ARBA" id="ARBA00004651"/>
    </source>
</evidence>
<evidence type="ECO:0000313" key="12">
    <source>
        <dbReference type="EMBL" id="UXN71867.1"/>
    </source>
</evidence>
<dbReference type="Pfam" id="PF00672">
    <property type="entry name" value="HAMP"/>
    <property type="match status" value="1"/>
</dbReference>
<dbReference type="Gene3D" id="1.10.287.950">
    <property type="entry name" value="Methyl-accepting chemotaxis protein"/>
    <property type="match status" value="1"/>
</dbReference>
<organism evidence="12 13">
    <name type="scientific">Devosia neptuniae</name>
    <dbReference type="NCBI Taxonomy" id="191302"/>
    <lineage>
        <taxon>Bacteria</taxon>
        <taxon>Pseudomonadati</taxon>
        <taxon>Pseudomonadota</taxon>
        <taxon>Alphaproteobacteria</taxon>
        <taxon>Hyphomicrobiales</taxon>
        <taxon>Devosiaceae</taxon>
        <taxon>Devosia</taxon>
    </lineage>
</organism>
<feature type="domain" description="HAMP" evidence="11">
    <location>
        <begin position="296"/>
        <end position="337"/>
    </location>
</feature>
<name>A0ABY6CIG4_9HYPH</name>
<dbReference type="Pfam" id="PF00015">
    <property type="entry name" value="MCPsignal"/>
    <property type="match status" value="1"/>
</dbReference>
<feature type="domain" description="Methyl-accepting transducer" evidence="10">
    <location>
        <begin position="387"/>
        <end position="616"/>
    </location>
</feature>
<dbReference type="PROSITE" id="PS50885">
    <property type="entry name" value="HAMP"/>
    <property type="match status" value="2"/>
</dbReference>
<keyword evidence="3" id="KW-0488">Methylation</keyword>
<evidence type="ECO:0000256" key="4">
    <source>
        <dbReference type="ARBA" id="ARBA00022692"/>
    </source>
</evidence>
<dbReference type="InterPro" id="IPR004090">
    <property type="entry name" value="Chemotax_Me-accpt_rcpt"/>
</dbReference>
<gene>
    <name evidence="12" type="ORF">N8A98_12100</name>
</gene>
<dbReference type="InterPro" id="IPR004089">
    <property type="entry name" value="MCPsignal_dom"/>
</dbReference>
<keyword evidence="8" id="KW-0807">Transducer</keyword>
<dbReference type="Gene3D" id="3.30.450.20">
    <property type="entry name" value="PAS domain"/>
    <property type="match status" value="1"/>
</dbReference>
<dbReference type="InterPro" id="IPR003660">
    <property type="entry name" value="HAMP_dom"/>
</dbReference>
<dbReference type="RefSeq" id="WP_262171609.1">
    <property type="nucleotide sequence ID" value="NZ_CP104965.1"/>
</dbReference>
<dbReference type="PANTHER" id="PTHR43531">
    <property type="entry name" value="PROTEIN ICFG"/>
    <property type="match status" value="1"/>
</dbReference>
<evidence type="ECO:0000256" key="9">
    <source>
        <dbReference type="SAM" id="Phobius"/>
    </source>
</evidence>
<evidence type="ECO:0000256" key="3">
    <source>
        <dbReference type="ARBA" id="ARBA00022481"/>
    </source>
</evidence>
<dbReference type="PANTHER" id="PTHR43531:SF14">
    <property type="entry name" value="METHYL-ACCEPTING CHEMOTAXIS PROTEIN I-RELATED"/>
    <property type="match status" value="1"/>
</dbReference>
<keyword evidence="2" id="KW-1003">Cell membrane</keyword>
<evidence type="ECO:0000259" key="10">
    <source>
        <dbReference type="PROSITE" id="PS50111"/>
    </source>
</evidence>
<dbReference type="Pfam" id="PF17200">
    <property type="entry name" value="sCache_2"/>
    <property type="match status" value="1"/>
</dbReference>
<evidence type="ECO:0000256" key="6">
    <source>
        <dbReference type="ARBA" id="ARBA00023136"/>
    </source>
</evidence>
<keyword evidence="6 9" id="KW-0472">Membrane</keyword>
<dbReference type="EMBL" id="CP104965">
    <property type="protein sequence ID" value="UXN71867.1"/>
    <property type="molecule type" value="Genomic_DNA"/>
</dbReference>
<keyword evidence="4 9" id="KW-0812">Transmembrane</keyword>
<dbReference type="InterPro" id="IPR033480">
    <property type="entry name" value="sCache_2"/>
</dbReference>
<dbReference type="InterPro" id="IPR051310">
    <property type="entry name" value="MCP_chemotaxis"/>
</dbReference>
<dbReference type="SUPFAM" id="SSF58104">
    <property type="entry name" value="Methyl-accepting chemotaxis protein (MCP) signaling domain"/>
    <property type="match status" value="1"/>
</dbReference>
<reference evidence="12 13" key="1">
    <citation type="submission" date="2022-09" db="EMBL/GenBank/DDBJ databases">
        <title>Interaction between co-microsymbionts with complementary sets of symbiotic genes in legume-rhizobium systems.</title>
        <authorList>
            <person name="Safronova V."/>
            <person name="Sazanova A."/>
            <person name="Afonin A."/>
            <person name="Chirak E."/>
        </authorList>
    </citation>
    <scope>NUCLEOTIDE SEQUENCE [LARGE SCALE GENOMIC DNA]</scope>
    <source>
        <strain evidence="12 13">A18/4-1</strain>
    </source>
</reference>
<dbReference type="SUPFAM" id="SSF158472">
    <property type="entry name" value="HAMP domain-like"/>
    <property type="match status" value="1"/>
</dbReference>
<sequence>MLKIVTGSIARRMSALLLLFVVGFAGLTAYQLTNIHNNLIDLKKAEIKSVIETAVTMLGNYDARVQAGEMTLEAAQTEAKAMLHAINYSGDDYVFAVTHDYVMIVNANPAVVDTNMRDRTDTNGKRFIEEYTDGARTQGSIFTTFMFSGANPDAPAIEKLTYVQNFAPWSWAIGTGVLQTDIDAIYQENALSSALIALGVIAVLVLAGWLIVRSLTKPITALNGQMAELADGKFDITIQGTDRADEIGAMARAVDVFRDNGEKIAHMTQAEAARIIRDEETRKEMMTELQSAFGSVVDAAAEGDFSQRVTADFPDPELNALASSVNSLVKTVDTGLAETSQVLSALANADLTKRVEGLYEGAFGRLKDDTNAVAIKFSDIVGRLRDTSGQLKLATGEILSGANDLSERTTKQAATIEETSAAMEQLAATVTQNSTRAKSASDNAIASTRSAEEGGVVMAEATQAMERIATSSSKISNIIGMIDDIAFQTNLLALNASVEAARAGEAGKGFAVVAVEVRRLAQSSAQASTEVKALIEQSALEVRGGTKLVADAAAKLDEMLDGVRANSELLEGIARDSSEQASAIQEVGVAVRQMDEMTQHNAALVEEINASIEQTEGQAIQLDSIVEIFSVHQAPAEPIRHAAPPRRKAAPTAYRSQGNAAIKMDDWESF</sequence>
<accession>A0ABY6CIG4</accession>
<dbReference type="Proteomes" id="UP001061862">
    <property type="component" value="Chromosome"/>
</dbReference>
<keyword evidence="5 9" id="KW-1133">Transmembrane helix</keyword>
<feature type="domain" description="HAMP" evidence="11">
    <location>
        <begin position="213"/>
        <end position="266"/>
    </location>
</feature>
<dbReference type="Pfam" id="PF18947">
    <property type="entry name" value="HAMP_2"/>
    <property type="match status" value="1"/>
</dbReference>
<evidence type="ECO:0000256" key="2">
    <source>
        <dbReference type="ARBA" id="ARBA00022475"/>
    </source>
</evidence>
<evidence type="ECO:0000313" key="13">
    <source>
        <dbReference type="Proteomes" id="UP001061862"/>
    </source>
</evidence>
<proteinExistence type="inferred from homology"/>
<keyword evidence="13" id="KW-1185">Reference proteome</keyword>
<dbReference type="SMART" id="SM00283">
    <property type="entry name" value="MA"/>
    <property type="match status" value="1"/>
</dbReference>
<evidence type="ECO:0000256" key="5">
    <source>
        <dbReference type="ARBA" id="ARBA00022989"/>
    </source>
</evidence>
<comment type="subcellular location">
    <subcellularLocation>
        <location evidence="1">Cell membrane</location>
        <topology evidence="1">Multi-pass membrane protein</topology>
    </subcellularLocation>
</comment>
<evidence type="ECO:0000256" key="7">
    <source>
        <dbReference type="ARBA" id="ARBA00029447"/>
    </source>
</evidence>
<comment type="similarity">
    <text evidence="7">Belongs to the methyl-accepting chemotaxis (MCP) protein family.</text>
</comment>
<dbReference type="Gene3D" id="1.10.8.500">
    <property type="entry name" value="HAMP domain in histidine kinase"/>
    <property type="match status" value="1"/>
</dbReference>